<comment type="similarity">
    <text evidence="2">Belongs to the Fur family.</text>
</comment>
<keyword evidence="4" id="KW-0963">Cytoplasm</keyword>
<dbReference type="CDD" id="cd07153">
    <property type="entry name" value="Fur_like"/>
    <property type="match status" value="1"/>
</dbReference>
<evidence type="ECO:0000313" key="11">
    <source>
        <dbReference type="EMBL" id="GAA3051391.1"/>
    </source>
</evidence>
<evidence type="ECO:0000256" key="3">
    <source>
        <dbReference type="ARBA" id="ARBA00011738"/>
    </source>
</evidence>
<reference evidence="12" key="1">
    <citation type="journal article" date="2019" name="Int. J. Syst. Evol. Microbiol.">
        <title>The Global Catalogue of Microorganisms (GCM) 10K type strain sequencing project: providing services to taxonomists for standard genome sequencing and annotation.</title>
        <authorList>
            <consortium name="The Broad Institute Genomics Platform"/>
            <consortium name="The Broad Institute Genome Sequencing Center for Infectious Disease"/>
            <person name="Wu L."/>
            <person name="Ma J."/>
        </authorList>
    </citation>
    <scope>NUCLEOTIDE SEQUENCE [LARGE SCALE GENOMIC DNA]</scope>
    <source>
        <strain evidence="12">JCM 14309</strain>
    </source>
</reference>
<comment type="caution">
    <text evidence="11">The sequence shown here is derived from an EMBL/GenBank/DDBJ whole genome shotgun (WGS) entry which is preliminary data.</text>
</comment>
<evidence type="ECO:0000256" key="8">
    <source>
        <dbReference type="ARBA" id="ARBA00023015"/>
    </source>
</evidence>
<keyword evidence="5" id="KW-0678">Repressor</keyword>
<keyword evidence="6" id="KW-0479">Metal-binding</keyword>
<protein>
    <submittedName>
        <fullName evidence="11">Transcriptional repressor</fullName>
    </submittedName>
</protein>
<dbReference type="InterPro" id="IPR036390">
    <property type="entry name" value="WH_DNA-bd_sf"/>
</dbReference>
<organism evidence="11 12">
    <name type="scientific">Nesterenkonia aethiopica</name>
    <dbReference type="NCBI Taxonomy" id="269144"/>
    <lineage>
        <taxon>Bacteria</taxon>
        <taxon>Bacillati</taxon>
        <taxon>Actinomycetota</taxon>
        <taxon>Actinomycetes</taxon>
        <taxon>Micrococcales</taxon>
        <taxon>Micrococcaceae</taxon>
        <taxon>Nesterenkonia</taxon>
    </lineage>
</organism>
<dbReference type="Pfam" id="PF01475">
    <property type="entry name" value="FUR"/>
    <property type="match status" value="1"/>
</dbReference>
<dbReference type="Gene3D" id="3.30.1490.190">
    <property type="match status" value="1"/>
</dbReference>
<evidence type="ECO:0000256" key="2">
    <source>
        <dbReference type="ARBA" id="ARBA00007957"/>
    </source>
</evidence>
<dbReference type="InterPro" id="IPR043135">
    <property type="entry name" value="Fur_C"/>
</dbReference>
<comment type="subcellular location">
    <subcellularLocation>
        <location evidence="1">Cytoplasm</location>
    </subcellularLocation>
</comment>
<evidence type="ECO:0000256" key="9">
    <source>
        <dbReference type="ARBA" id="ARBA00023125"/>
    </source>
</evidence>
<accession>A0ABP6LM67</accession>
<dbReference type="EMBL" id="BAAAVT010000001">
    <property type="protein sequence ID" value="GAA3051391.1"/>
    <property type="molecule type" value="Genomic_DNA"/>
</dbReference>
<dbReference type="PANTHER" id="PTHR33202:SF2">
    <property type="entry name" value="FERRIC UPTAKE REGULATION PROTEIN"/>
    <property type="match status" value="1"/>
</dbReference>
<keyword evidence="9" id="KW-0238">DNA-binding</keyword>
<dbReference type="InterPro" id="IPR002481">
    <property type="entry name" value="FUR"/>
</dbReference>
<sequence length="147" mass="16598">MTAENATTPPVRGRSTRQKRAVWAALNSLEDFVSAQDLHRILEDRGEKVSLATVYRILQAHQEEGLVDVLRPDDTEAVYRLCARDEHHHHLVCRGCGLAVEFEAPDIEDWTEALAQHHRFTDVRHTLEIFGLCETCAARQAQQASTA</sequence>
<evidence type="ECO:0000313" key="12">
    <source>
        <dbReference type="Proteomes" id="UP001500236"/>
    </source>
</evidence>
<evidence type="ECO:0000256" key="10">
    <source>
        <dbReference type="ARBA" id="ARBA00023163"/>
    </source>
</evidence>
<dbReference type="SUPFAM" id="SSF46785">
    <property type="entry name" value="Winged helix' DNA-binding domain"/>
    <property type="match status" value="1"/>
</dbReference>
<evidence type="ECO:0000256" key="4">
    <source>
        <dbReference type="ARBA" id="ARBA00022490"/>
    </source>
</evidence>
<evidence type="ECO:0000256" key="6">
    <source>
        <dbReference type="ARBA" id="ARBA00022723"/>
    </source>
</evidence>
<evidence type="ECO:0000256" key="7">
    <source>
        <dbReference type="ARBA" id="ARBA00022833"/>
    </source>
</evidence>
<dbReference type="PANTHER" id="PTHR33202">
    <property type="entry name" value="ZINC UPTAKE REGULATION PROTEIN"/>
    <property type="match status" value="1"/>
</dbReference>
<dbReference type="Proteomes" id="UP001500236">
    <property type="component" value="Unassembled WGS sequence"/>
</dbReference>
<dbReference type="Gene3D" id="1.10.10.10">
    <property type="entry name" value="Winged helix-like DNA-binding domain superfamily/Winged helix DNA-binding domain"/>
    <property type="match status" value="1"/>
</dbReference>
<comment type="subunit">
    <text evidence="3">Homodimer.</text>
</comment>
<evidence type="ECO:0000256" key="5">
    <source>
        <dbReference type="ARBA" id="ARBA00022491"/>
    </source>
</evidence>
<proteinExistence type="inferred from homology"/>
<name>A0ABP6LM67_9MICC</name>
<dbReference type="RefSeq" id="WP_344683503.1">
    <property type="nucleotide sequence ID" value="NZ_BAAAVT010000001.1"/>
</dbReference>
<keyword evidence="7" id="KW-0862">Zinc</keyword>
<dbReference type="InterPro" id="IPR036388">
    <property type="entry name" value="WH-like_DNA-bd_sf"/>
</dbReference>
<keyword evidence="8" id="KW-0805">Transcription regulation</keyword>
<gene>
    <name evidence="11" type="ORF">GCM10010529_01850</name>
</gene>
<keyword evidence="12" id="KW-1185">Reference proteome</keyword>
<keyword evidence="10" id="KW-0804">Transcription</keyword>
<evidence type="ECO:0000256" key="1">
    <source>
        <dbReference type="ARBA" id="ARBA00004496"/>
    </source>
</evidence>